<organism evidence="2 3">
    <name type="scientific">Chitinophaga eiseniae</name>
    <dbReference type="NCBI Taxonomy" id="634771"/>
    <lineage>
        <taxon>Bacteria</taxon>
        <taxon>Pseudomonadati</taxon>
        <taxon>Bacteroidota</taxon>
        <taxon>Chitinophagia</taxon>
        <taxon>Chitinophagales</taxon>
        <taxon>Chitinophagaceae</taxon>
        <taxon>Chitinophaga</taxon>
    </lineage>
</organism>
<sequence length="191" mass="22505">MSAVFKQHVRKLVDVSEEELTAILPFFETLTPAKKTNLLEEGKVCKYDYFVVKGCLRLFFVNNKGVEKTIQFAIENWWIADYTSLQLQIPSEFYIQAVEKSEVLAISVSDRETMLARYPKMERYFRLVHQKAHAAAQYRTRYQGDYSKEELYLHFSRSFPEFVQRVPQHLLASYLGLTPEYLSELRARRIS</sequence>
<dbReference type="STRING" id="634771.SAMN04488128_103837"/>
<evidence type="ECO:0000313" key="3">
    <source>
        <dbReference type="Proteomes" id="UP000190367"/>
    </source>
</evidence>
<keyword evidence="2" id="KW-0808">Transferase</keyword>
<evidence type="ECO:0000259" key="1">
    <source>
        <dbReference type="Pfam" id="PF00027"/>
    </source>
</evidence>
<reference evidence="3" key="1">
    <citation type="submission" date="2017-02" db="EMBL/GenBank/DDBJ databases">
        <authorList>
            <person name="Varghese N."/>
            <person name="Submissions S."/>
        </authorList>
    </citation>
    <scope>NUCLEOTIDE SEQUENCE [LARGE SCALE GENOMIC DNA]</scope>
    <source>
        <strain evidence="3">DSM 22224</strain>
    </source>
</reference>
<dbReference type="Gene3D" id="2.60.120.10">
    <property type="entry name" value="Jelly Rolls"/>
    <property type="match status" value="1"/>
</dbReference>
<dbReference type="RefSeq" id="WP_078671162.1">
    <property type="nucleotide sequence ID" value="NZ_FUWZ01000003.1"/>
</dbReference>
<dbReference type="SUPFAM" id="SSF51206">
    <property type="entry name" value="cAMP-binding domain-like"/>
    <property type="match status" value="1"/>
</dbReference>
<dbReference type="EMBL" id="FUWZ01000003">
    <property type="protein sequence ID" value="SKA33423.1"/>
    <property type="molecule type" value="Genomic_DNA"/>
</dbReference>
<feature type="domain" description="Cyclic nucleotide-binding" evidence="1">
    <location>
        <begin position="34"/>
        <end position="118"/>
    </location>
</feature>
<dbReference type="OrthoDB" id="9152304at2"/>
<dbReference type="CDD" id="cd00038">
    <property type="entry name" value="CAP_ED"/>
    <property type="match status" value="1"/>
</dbReference>
<dbReference type="AlphaFoldDB" id="A0A1T4SYX3"/>
<gene>
    <name evidence="2" type="ORF">SAMN04488128_103837</name>
</gene>
<name>A0A1T4SYX3_9BACT</name>
<dbReference type="InterPro" id="IPR018490">
    <property type="entry name" value="cNMP-bd_dom_sf"/>
</dbReference>
<evidence type="ECO:0000313" key="2">
    <source>
        <dbReference type="EMBL" id="SKA33423.1"/>
    </source>
</evidence>
<proteinExistence type="predicted"/>
<dbReference type="Proteomes" id="UP000190367">
    <property type="component" value="Unassembled WGS sequence"/>
</dbReference>
<keyword evidence="3" id="KW-1185">Reference proteome</keyword>
<dbReference type="Pfam" id="PF00027">
    <property type="entry name" value="cNMP_binding"/>
    <property type="match status" value="1"/>
</dbReference>
<accession>A0A1T4SYX3</accession>
<keyword evidence="2" id="KW-0418">Kinase</keyword>
<dbReference type="GO" id="GO:0016301">
    <property type="term" value="F:kinase activity"/>
    <property type="evidence" value="ECO:0007669"/>
    <property type="project" value="UniProtKB-KW"/>
</dbReference>
<dbReference type="InterPro" id="IPR014710">
    <property type="entry name" value="RmlC-like_jellyroll"/>
</dbReference>
<protein>
    <submittedName>
        <fullName evidence="2">cAMP-binding domain of CRP or a regulatory subunit of cAMP-dependent protein kinases</fullName>
    </submittedName>
</protein>
<dbReference type="InterPro" id="IPR000595">
    <property type="entry name" value="cNMP-bd_dom"/>
</dbReference>